<dbReference type="EMBL" id="FPBL01000001">
    <property type="protein sequence ID" value="SFU35869.1"/>
    <property type="molecule type" value="Genomic_DNA"/>
</dbReference>
<name>A0A1I7FI51_9PROT</name>
<dbReference type="RefSeq" id="WP_074926718.1">
    <property type="nucleotide sequence ID" value="NZ_FPBL01000001.1"/>
</dbReference>
<reference evidence="1" key="1">
    <citation type="submission" date="2016-10" db="EMBL/GenBank/DDBJ databases">
        <authorList>
            <person name="de Groot N.N."/>
        </authorList>
    </citation>
    <scope>NUCLEOTIDE SEQUENCE [LARGE SCALE GENOMIC DNA]</scope>
    <source>
        <strain evidence="1">Nm24</strain>
    </source>
</reference>
<organism evidence="1">
    <name type="scientific">Nitrosomonas eutropha</name>
    <dbReference type="NCBI Taxonomy" id="916"/>
    <lineage>
        <taxon>Bacteria</taxon>
        <taxon>Pseudomonadati</taxon>
        <taxon>Pseudomonadota</taxon>
        <taxon>Betaproteobacteria</taxon>
        <taxon>Nitrosomonadales</taxon>
        <taxon>Nitrosomonadaceae</taxon>
        <taxon>Nitrosomonas</taxon>
    </lineage>
</organism>
<dbReference type="Pfam" id="PF11943">
    <property type="entry name" value="DUF3460"/>
    <property type="match status" value="1"/>
</dbReference>
<evidence type="ECO:0008006" key="2">
    <source>
        <dbReference type="Google" id="ProtNLM"/>
    </source>
</evidence>
<gene>
    <name evidence="1" type="ORF">SAMN05216339_101514</name>
</gene>
<dbReference type="AlphaFoldDB" id="A0A1I7FI51"/>
<dbReference type="Proteomes" id="UP000183926">
    <property type="component" value="Unassembled WGS sequence"/>
</dbReference>
<protein>
    <recommendedName>
        <fullName evidence="2">DUF3460 family protein</fullName>
    </recommendedName>
</protein>
<evidence type="ECO:0000313" key="1">
    <source>
        <dbReference type="EMBL" id="SFU35869.1"/>
    </source>
</evidence>
<proteinExistence type="predicted"/>
<dbReference type="OrthoDB" id="5296692at2"/>
<dbReference type="InterPro" id="IPR021853">
    <property type="entry name" value="DUF3460"/>
</dbReference>
<accession>A0A1I7FI51</accession>
<sequence length="75" mass="9324">MDYSYESEYTKFMRELLAKRPDLIEKQKEARAIWWDKEVDRDALKRFKEARTPQKSYVYFSWPEPAREQEQKTEE</sequence>